<dbReference type="GO" id="GO:0005730">
    <property type="term" value="C:nucleolus"/>
    <property type="evidence" value="ECO:0000318"/>
    <property type="project" value="GO_Central"/>
</dbReference>
<dbReference type="SMART" id="SM00355">
    <property type="entry name" value="ZnF_C2H2"/>
    <property type="match status" value="3"/>
</dbReference>
<evidence type="ECO:0000256" key="2">
    <source>
        <dbReference type="ARBA" id="ARBA00022723"/>
    </source>
</evidence>
<evidence type="ECO:0000256" key="8">
    <source>
        <dbReference type="PROSITE-ProRule" id="PRU00042"/>
    </source>
</evidence>
<keyword evidence="6" id="KW-0804">Transcription</keyword>
<keyword evidence="3 8" id="KW-0863">Zinc-finger</keyword>
<gene>
    <name evidence="10" type="ORF">EUGRSUZ_A00563</name>
</gene>
<keyword evidence="2" id="KW-0479">Metal-binding</keyword>
<name>A0A059DBP4_EUCGR</name>
<organism evidence="10">
    <name type="scientific">Eucalyptus grandis</name>
    <name type="common">Flooded gum</name>
    <dbReference type="NCBI Taxonomy" id="71139"/>
    <lineage>
        <taxon>Eukaryota</taxon>
        <taxon>Viridiplantae</taxon>
        <taxon>Streptophyta</taxon>
        <taxon>Embryophyta</taxon>
        <taxon>Tracheophyta</taxon>
        <taxon>Spermatophyta</taxon>
        <taxon>Magnoliopsida</taxon>
        <taxon>eudicotyledons</taxon>
        <taxon>Gunneridae</taxon>
        <taxon>Pentapetalae</taxon>
        <taxon>rosids</taxon>
        <taxon>malvids</taxon>
        <taxon>Myrtales</taxon>
        <taxon>Myrtaceae</taxon>
        <taxon>Myrtoideae</taxon>
        <taxon>Eucalypteae</taxon>
        <taxon>Eucalyptus</taxon>
    </lineage>
</organism>
<dbReference type="GO" id="GO:0008270">
    <property type="term" value="F:zinc ion binding"/>
    <property type="evidence" value="ECO:0007669"/>
    <property type="project" value="UniProtKB-KW"/>
</dbReference>
<dbReference type="PANTHER" id="PTHR46179">
    <property type="entry name" value="ZINC FINGER PROTEIN"/>
    <property type="match status" value="1"/>
</dbReference>
<protein>
    <recommendedName>
        <fullName evidence="9">C2H2-type domain-containing protein</fullName>
    </recommendedName>
</protein>
<dbReference type="GO" id="GO:0006357">
    <property type="term" value="P:regulation of transcription by RNA polymerase II"/>
    <property type="evidence" value="ECO:0000318"/>
    <property type="project" value="GO_Central"/>
</dbReference>
<dbReference type="PROSITE" id="PS50157">
    <property type="entry name" value="ZINC_FINGER_C2H2_2"/>
    <property type="match status" value="1"/>
</dbReference>
<evidence type="ECO:0000313" key="10">
    <source>
        <dbReference type="EMBL" id="KCW88173.1"/>
    </source>
</evidence>
<evidence type="ECO:0000259" key="9">
    <source>
        <dbReference type="PROSITE" id="PS50157"/>
    </source>
</evidence>
<dbReference type="Gene3D" id="3.30.160.60">
    <property type="entry name" value="Classic Zinc Finger"/>
    <property type="match status" value="1"/>
</dbReference>
<evidence type="ECO:0000256" key="3">
    <source>
        <dbReference type="ARBA" id="ARBA00022771"/>
    </source>
</evidence>
<dbReference type="PROSITE" id="PS00028">
    <property type="entry name" value="ZINC_FINGER_C2H2_1"/>
    <property type="match status" value="1"/>
</dbReference>
<dbReference type="EMBL" id="KK198753">
    <property type="protein sequence ID" value="KCW88173.1"/>
    <property type="molecule type" value="Genomic_DNA"/>
</dbReference>
<keyword evidence="4" id="KW-0862">Zinc</keyword>
<reference evidence="10" key="1">
    <citation type="submission" date="2013-07" db="EMBL/GenBank/DDBJ databases">
        <title>The genome of Eucalyptus grandis.</title>
        <authorList>
            <person name="Schmutz J."/>
            <person name="Hayes R."/>
            <person name="Myburg A."/>
            <person name="Tuskan G."/>
            <person name="Grattapaglia D."/>
            <person name="Rokhsar D.S."/>
        </authorList>
    </citation>
    <scope>NUCLEOTIDE SEQUENCE</scope>
    <source>
        <tissue evidence="10">Leaf extractions</tissue>
    </source>
</reference>
<feature type="domain" description="C2H2-type" evidence="9">
    <location>
        <begin position="152"/>
        <end position="182"/>
    </location>
</feature>
<sequence>MIIALNPVKLGPEQHRSKRLFQLVALVPRALRDLQVQEVPRHFSHPVAPRGEFSSLHCLPMVPKKLGSFWAVSSGATKLRKHEDSHVKLETVEAFYCEYTKYFSNVDYLKDHMRSAHQLVNCNICGTKQLRKNIQRHLCTHEKKNSADSGAFGCDFEGCQRIFSTKSNLCQHVKAVHLEVRPFVWAIRIVARSLHIST</sequence>
<keyword evidence="7" id="KW-0539">Nucleus</keyword>
<dbReference type="SUPFAM" id="SSF57667">
    <property type="entry name" value="beta-beta-alpha zinc fingers"/>
    <property type="match status" value="1"/>
</dbReference>
<dbReference type="InterPro" id="IPR036236">
    <property type="entry name" value="Znf_C2H2_sf"/>
</dbReference>
<evidence type="ECO:0000256" key="1">
    <source>
        <dbReference type="ARBA" id="ARBA00004123"/>
    </source>
</evidence>
<dbReference type="InParanoid" id="A0A059DBP4"/>
<keyword evidence="5" id="KW-0805">Transcription regulation</keyword>
<evidence type="ECO:0000256" key="7">
    <source>
        <dbReference type="ARBA" id="ARBA00023242"/>
    </source>
</evidence>
<evidence type="ECO:0000256" key="6">
    <source>
        <dbReference type="ARBA" id="ARBA00023163"/>
    </source>
</evidence>
<dbReference type="AlphaFoldDB" id="A0A059DBP4"/>
<dbReference type="GO" id="GO:0003700">
    <property type="term" value="F:DNA-binding transcription factor activity"/>
    <property type="evidence" value="ECO:0000318"/>
    <property type="project" value="GO_Central"/>
</dbReference>
<dbReference type="InterPro" id="IPR013087">
    <property type="entry name" value="Znf_C2H2_type"/>
</dbReference>
<evidence type="ECO:0000256" key="5">
    <source>
        <dbReference type="ARBA" id="ARBA00023015"/>
    </source>
</evidence>
<dbReference type="Gramene" id="KCW88173">
    <property type="protein sequence ID" value="KCW88173"/>
    <property type="gene ID" value="EUGRSUZ_A00563"/>
</dbReference>
<dbReference type="PANTHER" id="PTHR46179:SF13">
    <property type="entry name" value="C2H2-TYPE DOMAIN-CONTAINING PROTEIN"/>
    <property type="match status" value="1"/>
</dbReference>
<evidence type="ECO:0000256" key="4">
    <source>
        <dbReference type="ARBA" id="ARBA00022833"/>
    </source>
</evidence>
<proteinExistence type="predicted"/>
<dbReference type="InterPro" id="IPR051061">
    <property type="entry name" value="Zinc_finger_trans_reg"/>
</dbReference>
<comment type="subcellular location">
    <subcellularLocation>
        <location evidence="1">Nucleus</location>
    </subcellularLocation>
</comment>
<dbReference type="GO" id="GO:0080084">
    <property type="term" value="F:5S rDNA binding"/>
    <property type="evidence" value="ECO:0000318"/>
    <property type="project" value="GO_Central"/>
</dbReference>
<accession>A0A059DBP4</accession>
<dbReference type="STRING" id="71139.A0A059DBP4"/>
<dbReference type="GO" id="GO:0005634">
    <property type="term" value="C:nucleus"/>
    <property type="evidence" value="ECO:0000318"/>
    <property type="project" value="GO_Central"/>
</dbReference>